<evidence type="ECO:0000313" key="3">
    <source>
        <dbReference type="Proteomes" id="UP000252530"/>
    </source>
</evidence>
<reference evidence="2 3" key="1">
    <citation type="submission" date="2017-10" db="EMBL/GenBank/DDBJ databases">
        <title>Bifidobacterium xylocopum sp. nov. and Bifidobacterium aemilianum sp. nov., from the carpenter bee (Xylocopa violacea) digestive tract.</title>
        <authorList>
            <person name="Alberoni D."/>
            <person name="Baffoni L."/>
            <person name="Di Gioia D."/>
            <person name="Gaggia F."/>
            <person name="Biavati B."/>
        </authorList>
    </citation>
    <scope>NUCLEOTIDE SEQUENCE [LARGE SCALE GENOMIC DNA]</scope>
    <source>
        <strain evidence="2 3">XV10</strain>
    </source>
</reference>
<protein>
    <submittedName>
        <fullName evidence="2">Uncharacterized protein</fullName>
    </submittedName>
</protein>
<evidence type="ECO:0000256" key="1">
    <source>
        <dbReference type="SAM" id="Phobius"/>
    </source>
</evidence>
<sequence length="74" mass="8211">MIPRDQLLHRHRRGIVAALLTGLVIMLLECFLFNLPFWRSLPASTDTWPLYPSYAAAPGVGFDPGAGRIFGRTA</sequence>
<keyword evidence="3" id="KW-1185">Reference proteome</keyword>
<feature type="transmembrane region" description="Helical" evidence="1">
    <location>
        <begin position="14"/>
        <end position="38"/>
    </location>
</feature>
<proteinExistence type="predicted"/>
<dbReference type="EMBL" id="PDCG01000090">
    <property type="protein sequence ID" value="RBP97117.1"/>
    <property type="molecule type" value="Genomic_DNA"/>
</dbReference>
<keyword evidence="1" id="KW-1133">Transmembrane helix</keyword>
<gene>
    <name evidence="2" type="ORF">CRD60_08535</name>
</gene>
<name>A0A366K734_9BIFI</name>
<keyword evidence="1" id="KW-0472">Membrane</keyword>
<dbReference type="Proteomes" id="UP000252530">
    <property type="component" value="Unassembled WGS sequence"/>
</dbReference>
<dbReference type="AlphaFoldDB" id="A0A366K734"/>
<comment type="caution">
    <text evidence="2">The sequence shown here is derived from an EMBL/GenBank/DDBJ whole genome shotgun (WGS) entry which is preliminary data.</text>
</comment>
<keyword evidence="1" id="KW-0812">Transmembrane</keyword>
<organism evidence="2 3">
    <name type="scientific">Bifidobacterium aemilianum</name>
    <dbReference type="NCBI Taxonomy" id="2493120"/>
    <lineage>
        <taxon>Bacteria</taxon>
        <taxon>Bacillati</taxon>
        <taxon>Actinomycetota</taxon>
        <taxon>Actinomycetes</taxon>
        <taxon>Bifidobacteriales</taxon>
        <taxon>Bifidobacteriaceae</taxon>
        <taxon>Bifidobacterium</taxon>
    </lineage>
</organism>
<accession>A0A366K734</accession>
<evidence type="ECO:0000313" key="2">
    <source>
        <dbReference type="EMBL" id="RBP97117.1"/>
    </source>
</evidence>